<dbReference type="EMBL" id="JAACJN010000309">
    <property type="protein sequence ID" value="KAF5349371.1"/>
    <property type="molecule type" value="Genomic_DNA"/>
</dbReference>
<feature type="compositionally biased region" description="Basic and acidic residues" evidence="1">
    <location>
        <begin position="100"/>
        <end position="122"/>
    </location>
</feature>
<feature type="compositionally biased region" description="Low complexity" evidence="1">
    <location>
        <begin position="55"/>
        <end position="67"/>
    </location>
</feature>
<evidence type="ECO:0000313" key="2">
    <source>
        <dbReference type="EMBL" id="KAF5349371.1"/>
    </source>
</evidence>
<dbReference type="AlphaFoldDB" id="A0A8H5CWM5"/>
<protein>
    <submittedName>
        <fullName evidence="2">Uncharacterized protein</fullName>
    </submittedName>
</protein>
<reference evidence="2 3" key="1">
    <citation type="journal article" date="2020" name="ISME J.">
        <title>Uncovering the hidden diversity of litter-decomposition mechanisms in mushroom-forming fungi.</title>
        <authorList>
            <person name="Floudas D."/>
            <person name="Bentzer J."/>
            <person name="Ahren D."/>
            <person name="Johansson T."/>
            <person name="Persson P."/>
            <person name="Tunlid A."/>
        </authorList>
    </citation>
    <scope>NUCLEOTIDE SEQUENCE [LARGE SCALE GENOMIC DNA]</scope>
    <source>
        <strain evidence="2 3">CBS 406.79</strain>
    </source>
</reference>
<evidence type="ECO:0000313" key="3">
    <source>
        <dbReference type="Proteomes" id="UP000518752"/>
    </source>
</evidence>
<organism evidence="2 3">
    <name type="scientific">Collybiopsis confluens</name>
    <dbReference type="NCBI Taxonomy" id="2823264"/>
    <lineage>
        <taxon>Eukaryota</taxon>
        <taxon>Fungi</taxon>
        <taxon>Dikarya</taxon>
        <taxon>Basidiomycota</taxon>
        <taxon>Agaricomycotina</taxon>
        <taxon>Agaricomycetes</taxon>
        <taxon>Agaricomycetidae</taxon>
        <taxon>Agaricales</taxon>
        <taxon>Marasmiineae</taxon>
        <taxon>Omphalotaceae</taxon>
        <taxon>Collybiopsis</taxon>
    </lineage>
</organism>
<name>A0A8H5CWM5_9AGAR</name>
<comment type="caution">
    <text evidence="2">The sequence shown here is derived from an EMBL/GenBank/DDBJ whole genome shotgun (WGS) entry which is preliminary data.</text>
</comment>
<feature type="region of interest" description="Disordered" evidence="1">
    <location>
        <begin position="55"/>
        <end position="122"/>
    </location>
</feature>
<evidence type="ECO:0000256" key="1">
    <source>
        <dbReference type="SAM" id="MobiDB-lite"/>
    </source>
</evidence>
<proteinExistence type="predicted"/>
<dbReference type="Proteomes" id="UP000518752">
    <property type="component" value="Unassembled WGS sequence"/>
</dbReference>
<gene>
    <name evidence="2" type="ORF">D9757_014221</name>
</gene>
<keyword evidence="3" id="KW-1185">Reference proteome</keyword>
<sequence length="135" mass="14929">MGWFARSPSLSMTPSRPFAAPPASVEWAQLSDSRRRVFFGTPTFPVPRACISPLSSSTPSLLSLEQPPGSPFDPSLYLSSSAPTTYPSHLTAPSMRMNHCRSDDRADTDCPREGKRDGRGIRGEYRRDFGHFLPI</sequence>
<feature type="compositionally biased region" description="Polar residues" evidence="1">
    <location>
        <begin position="77"/>
        <end position="88"/>
    </location>
</feature>
<feature type="region of interest" description="Disordered" evidence="1">
    <location>
        <begin position="1"/>
        <end position="21"/>
    </location>
</feature>
<accession>A0A8H5CWM5</accession>